<protein>
    <submittedName>
        <fullName evidence="1">Uncharacterized protein</fullName>
    </submittedName>
</protein>
<proteinExistence type="predicted"/>
<accession>A0A8J3MDY1</accession>
<organism evidence="1 2">
    <name type="scientific">Pseudodonghicola xiamenensis</name>
    <dbReference type="NCBI Taxonomy" id="337702"/>
    <lineage>
        <taxon>Bacteria</taxon>
        <taxon>Pseudomonadati</taxon>
        <taxon>Pseudomonadota</taxon>
        <taxon>Alphaproteobacteria</taxon>
        <taxon>Rhodobacterales</taxon>
        <taxon>Paracoccaceae</taxon>
        <taxon>Pseudodonghicola</taxon>
    </lineage>
</organism>
<dbReference type="AlphaFoldDB" id="A0A8J3MDY1"/>
<dbReference type="EMBL" id="BNAP01000024">
    <property type="protein sequence ID" value="GHG99614.1"/>
    <property type="molecule type" value="Genomic_DNA"/>
</dbReference>
<sequence length="57" mass="5914">MLLCVTGDGAPREMGAEARAMFRGGNAAHVAGTTTAILKWEEIPNAGHGFAAKIFTP</sequence>
<evidence type="ECO:0000313" key="1">
    <source>
        <dbReference type="EMBL" id="GHG99614.1"/>
    </source>
</evidence>
<comment type="caution">
    <text evidence="1">The sequence shown here is derived from an EMBL/GenBank/DDBJ whole genome shotgun (WGS) entry which is preliminary data.</text>
</comment>
<keyword evidence="2" id="KW-1185">Reference proteome</keyword>
<evidence type="ECO:0000313" key="2">
    <source>
        <dbReference type="Proteomes" id="UP000611500"/>
    </source>
</evidence>
<gene>
    <name evidence="1" type="ORF">GCM10010961_35610</name>
</gene>
<name>A0A8J3MDY1_9RHOB</name>
<reference evidence="1" key="1">
    <citation type="journal article" date="2014" name="Int. J. Syst. Evol. Microbiol.">
        <title>Complete genome sequence of Corynebacterium casei LMG S-19264T (=DSM 44701T), isolated from a smear-ripened cheese.</title>
        <authorList>
            <consortium name="US DOE Joint Genome Institute (JGI-PGF)"/>
            <person name="Walter F."/>
            <person name="Albersmeier A."/>
            <person name="Kalinowski J."/>
            <person name="Ruckert C."/>
        </authorList>
    </citation>
    <scope>NUCLEOTIDE SEQUENCE</scope>
    <source>
        <strain evidence="1">CGMCC 1.7081</strain>
    </source>
</reference>
<dbReference type="Proteomes" id="UP000611500">
    <property type="component" value="Unassembled WGS sequence"/>
</dbReference>
<reference evidence="1" key="2">
    <citation type="submission" date="2020-09" db="EMBL/GenBank/DDBJ databases">
        <authorList>
            <person name="Sun Q."/>
            <person name="Zhou Y."/>
        </authorList>
    </citation>
    <scope>NUCLEOTIDE SEQUENCE</scope>
    <source>
        <strain evidence="1">CGMCC 1.7081</strain>
    </source>
</reference>